<organism evidence="2">
    <name type="scientific">marine metagenome</name>
    <dbReference type="NCBI Taxonomy" id="408172"/>
    <lineage>
        <taxon>unclassified sequences</taxon>
        <taxon>metagenomes</taxon>
        <taxon>ecological metagenomes</taxon>
    </lineage>
</organism>
<sequence length="310" mass="32879">MRGIGITETGGPEVLDLYELPEVHPGPGELRVRVRAVSVNPVDTMMRVSKQFNTENPSPFIVGMDLAGNIDEIGPDTETNLRIGDAVIAMALPREGMGAYRESIVLPVDSVSLAPKNASLVEASTLSMNGLTARQSLDQLGLIEGQTIGVTGAAGCYGGYVVQLAKSEGLRVIADASPNDEDLVGELGADIVVPRGDDIAQQMIKVVPEGVDGLVDGSVQNHLSVGAVRDGGSFVSVRYWEGTAERDIEFHQTSVSDYFHRADLLDQLSRQVGDGILTLRVAETFPAEAAAKAHEKLEAGGTRGRCVIVF</sequence>
<name>A0A381VP20_9ZZZZ</name>
<protein>
    <recommendedName>
        <fullName evidence="1">Enoyl reductase (ER) domain-containing protein</fullName>
    </recommendedName>
</protein>
<dbReference type="InterPro" id="IPR036291">
    <property type="entry name" value="NAD(P)-bd_dom_sf"/>
</dbReference>
<dbReference type="EMBL" id="UINC01009193">
    <property type="protein sequence ID" value="SVA41253.1"/>
    <property type="molecule type" value="Genomic_DNA"/>
</dbReference>
<feature type="domain" description="Enoyl reductase (ER)" evidence="1">
    <location>
        <begin position="10"/>
        <end position="308"/>
    </location>
</feature>
<dbReference type="SUPFAM" id="SSF51735">
    <property type="entry name" value="NAD(P)-binding Rossmann-fold domains"/>
    <property type="match status" value="1"/>
</dbReference>
<proteinExistence type="predicted"/>
<dbReference type="InterPro" id="IPR011032">
    <property type="entry name" value="GroES-like_sf"/>
</dbReference>
<dbReference type="Pfam" id="PF08240">
    <property type="entry name" value="ADH_N"/>
    <property type="match status" value="1"/>
</dbReference>
<dbReference type="InterPro" id="IPR020843">
    <property type="entry name" value="ER"/>
</dbReference>
<dbReference type="AlphaFoldDB" id="A0A381VP20"/>
<dbReference type="InterPro" id="IPR052585">
    <property type="entry name" value="Lipid_raft_assoc_Zn_ADH"/>
</dbReference>
<dbReference type="SUPFAM" id="SSF50129">
    <property type="entry name" value="GroES-like"/>
    <property type="match status" value="1"/>
</dbReference>
<dbReference type="PANTHER" id="PTHR43482:SF1">
    <property type="entry name" value="PROTEIN AST1-RELATED"/>
    <property type="match status" value="1"/>
</dbReference>
<dbReference type="CDD" id="cd05289">
    <property type="entry name" value="MDR_like_2"/>
    <property type="match status" value="1"/>
</dbReference>
<dbReference type="GO" id="GO:0016491">
    <property type="term" value="F:oxidoreductase activity"/>
    <property type="evidence" value="ECO:0007669"/>
    <property type="project" value="InterPro"/>
</dbReference>
<dbReference type="InterPro" id="IPR013154">
    <property type="entry name" value="ADH-like_N"/>
</dbReference>
<dbReference type="Gene3D" id="3.40.50.720">
    <property type="entry name" value="NAD(P)-binding Rossmann-like Domain"/>
    <property type="match status" value="1"/>
</dbReference>
<gene>
    <name evidence="2" type="ORF">METZ01_LOCUS94107</name>
</gene>
<evidence type="ECO:0000313" key="2">
    <source>
        <dbReference type="EMBL" id="SVA41253.1"/>
    </source>
</evidence>
<dbReference type="Gene3D" id="3.90.180.10">
    <property type="entry name" value="Medium-chain alcohol dehydrogenases, catalytic domain"/>
    <property type="match status" value="1"/>
</dbReference>
<reference evidence="2" key="1">
    <citation type="submission" date="2018-05" db="EMBL/GenBank/DDBJ databases">
        <authorList>
            <person name="Lanie J.A."/>
            <person name="Ng W.-L."/>
            <person name="Kazmierczak K.M."/>
            <person name="Andrzejewski T.M."/>
            <person name="Davidsen T.M."/>
            <person name="Wayne K.J."/>
            <person name="Tettelin H."/>
            <person name="Glass J.I."/>
            <person name="Rusch D."/>
            <person name="Podicherti R."/>
            <person name="Tsui H.-C.T."/>
            <person name="Winkler M.E."/>
        </authorList>
    </citation>
    <scope>NUCLEOTIDE SEQUENCE</scope>
</reference>
<accession>A0A381VP20</accession>
<dbReference type="Pfam" id="PF13602">
    <property type="entry name" value="ADH_zinc_N_2"/>
    <property type="match status" value="1"/>
</dbReference>
<dbReference type="PANTHER" id="PTHR43482">
    <property type="entry name" value="PROTEIN AST1-RELATED"/>
    <property type="match status" value="1"/>
</dbReference>
<dbReference type="SMART" id="SM00829">
    <property type="entry name" value="PKS_ER"/>
    <property type="match status" value="1"/>
</dbReference>
<evidence type="ECO:0000259" key="1">
    <source>
        <dbReference type="SMART" id="SM00829"/>
    </source>
</evidence>